<organism evidence="1">
    <name type="scientific">marine sediment metagenome</name>
    <dbReference type="NCBI Taxonomy" id="412755"/>
    <lineage>
        <taxon>unclassified sequences</taxon>
        <taxon>metagenomes</taxon>
        <taxon>ecological metagenomes</taxon>
    </lineage>
</organism>
<comment type="caution">
    <text evidence="1">The sequence shown here is derived from an EMBL/GenBank/DDBJ whole genome shotgun (WGS) entry which is preliminary data.</text>
</comment>
<name>A0A0F9AWU7_9ZZZZ</name>
<sequence length="227" mass="25331">MTITENQTPQNLQELIQSISIQVMGSGKFQKFQRMYKNDRIAFVYDCMPIYRKTLTPYQEDILGYFDDGAERVAVRSPHGAGKTWIAAALVHHAVLTAEYDAKVPTTASAWRQLEHYLWPEIRKLAKALDWVIIGREPYSNKEMLQLSIKTGGGTVEAFAVASDDHTTIEGAHATEIMYIFDEAKTIPRPTWDAAEGAFATGGIGRKEDYEQGRYGQRGVGDTHAGG</sequence>
<dbReference type="EMBL" id="LAZR01055284">
    <property type="protein sequence ID" value="KKK76716.1"/>
    <property type="molecule type" value="Genomic_DNA"/>
</dbReference>
<evidence type="ECO:0000313" key="1">
    <source>
        <dbReference type="EMBL" id="KKK76716.1"/>
    </source>
</evidence>
<protein>
    <recommendedName>
        <fullName evidence="2">Terminase large subunit gp17-like C-terminal domain-containing protein</fullName>
    </recommendedName>
</protein>
<dbReference type="AlphaFoldDB" id="A0A0F9AWU7"/>
<reference evidence="1" key="1">
    <citation type="journal article" date="2015" name="Nature">
        <title>Complex archaea that bridge the gap between prokaryotes and eukaryotes.</title>
        <authorList>
            <person name="Spang A."/>
            <person name="Saw J.H."/>
            <person name="Jorgensen S.L."/>
            <person name="Zaremba-Niedzwiedzka K."/>
            <person name="Martijn J."/>
            <person name="Lind A.E."/>
            <person name="van Eijk R."/>
            <person name="Schleper C."/>
            <person name="Guy L."/>
            <person name="Ettema T.J."/>
        </authorList>
    </citation>
    <scope>NUCLEOTIDE SEQUENCE</scope>
</reference>
<evidence type="ECO:0008006" key="2">
    <source>
        <dbReference type="Google" id="ProtNLM"/>
    </source>
</evidence>
<dbReference type="InterPro" id="IPR027417">
    <property type="entry name" value="P-loop_NTPase"/>
</dbReference>
<dbReference type="Gene3D" id="3.40.50.300">
    <property type="entry name" value="P-loop containing nucleotide triphosphate hydrolases"/>
    <property type="match status" value="1"/>
</dbReference>
<gene>
    <name evidence="1" type="ORF">LCGC14_2860850</name>
</gene>
<proteinExistence type="predicted"/>
<accession>A0A0F9AWU7</accession>